<keyword evidence="9" id="KW-0614">Plasmid</keyword>
<dbReference type="Gene3D" id="1.10.3720.10">
    <property type="entry name" value="MetI-like"/>
    <property type="match status" value="1"/>
</dbReference>
<dbReference type="InterPro" id="IPR045621">
    <property type="entry name" value="BPD_transp_1_N"/>
</dbReference>
<evidence type="ECO:0000256" key="3">
    <source>
        <dbReference type="ARBA" id="ARBA00022475"/>
    </source>
</evidence>
<evidence type="ECO:0000256" key="4">
    <source>
        <dbReference type="ARBA" id="ARBA00022692"/>
    </source>
</evidence>
<dbReference type="Pfam" id="PF00528">
    <property type="entry name" value="BPD_transp_1"/>
    <property type="match status" value="1"/>
</dbReference>
<dbReference type="PANTHER" id="PTHR43163:SF6">
    <property type="entry name" value="DIPEPTIDE TRANSPORT SYSTEM PERMEASE PROTEIN DPPB-RELATED"/>
    <property type="match status" value="1"/>
</dbReference>
<keyword evidence="3" id="KW-1003">Cell membrane</keyword>
<feature type="transmembrane region" description="Helical" evidence="7">
    <location>
        <begin position="247"/>
        <end position="273"/>
    </location>
</feature>
<dbReference type="RefSeq" id="WP_222609513.1">
    <property type="nucleotide sequence ID" value="NZ_CP081960.1"/>
</dbReference>
<dbReference type="Pfam" id="PF19300">
    <property type="entry name" value="BPD_transp_1_N"/>
    <property type="match status" value="1"/>
</dbReference>
<dbReference type="InterPro" id="IPR035906">
    <property type="entry name" value="MetI-like_sf"/>
</dbReference>
<feature type="transmembrane region" description="Helical" evidence="7">
    <location>
        <begin position="12"/>
        <end position="33"/>
    </location>
</feature>
<evidence type="ECO:0000256" key="6">
    <source>
        <dbReference type="ARBA" id="ARBA00023136"/>
    </source>
</evidence>
<proteinExistence type="inferred from homology"/>
<evidence type="ECO:0000256" key="2">
    <source>
        <dbReference type="ARBA" id="ARBA00022448"/>
    </source>
</evidence>
<accession>A0A8T8WJ83</accession>
<dbReference type="CDD" id="cd06261">
    <property type="entry name" value="TM_PBP2"/>
    <property type="match status" value="1"/>
</dbReference>
<feature type="domain" description="ABC transmembrane type-1" evidence="8">
    <location>
        <begin position="98"/>
        <end position="316"/>
    </location>
</feature>
<dbReference type="KEGG" id="hmp:K6T50_17475"/>
<evidence type="ECO:0000313" key="9">
    <source>
        <dbReference type="EMBL" id="QZP39764.1"/>
    </source>
</evidence>
<keyword evidence="6 7" id="KW-0472">Membrane</keyword>
<dbReference type="PANTHER" id="PTHR43163">
    <property type="entry name" value="DIPEPTIDE TRANSPORT SYSTEM PERMEASE PROTEIN DPPB-RELATED"/>
    <property type="match status" value="1"/>
</dbReference>
<dbReference type="EMBL" id="CP081960">
    <property type="protein sequence ID" value="QZP39764.1"/>
    <property type="molecule type" value="Genomic_DNA"/>
</dbReference>
<reference evidence="9 10" key="1">
    <citation type="journal article" date="2021" name="Int. J. Syst. Evol. Microbiol.">
        <title>Halobaculum halophilum sp. nov. and Halobaculum salinum sp. nov., isolated from salt lake and saline soil.</title>
        <authorList>
            <person name="Cui H.L."/>
            <person name="Shi X.W."/>
            <person name="Yin X.M."/>
            <person name="Yang X.Y."/>
            <person name="Hou J."/>
            <person name="Zhu L."/>
        </authorList>
    </citation>
    <scope>NUCLEOTIDE SEQUENCE [LARGE SCALE GENOMIC DNA]</scope>
    <source>
        <strain evidence="9 10">NBRC 109044</strain>
    </source>
</reference>
<comment type="subcellular location">
    <subcellularLocation>
        <location evidence="1 7">Cell membrane</location>
        <topology evidence="1 7">Multi-pass membrane protein</topology>
    </subcellularLocation>
</comment>
<dbReference type="SUPFAM" id="SSF161098">
    <property type="entry name" value="MetI-like"/>
    <property type="match status" value="1"/>
</dbReference>
<sequence>MNKKVTFILQRLALTLVSLFAVVTLLFLLFRIMPGDPASQLVSPRFSDEQRQAILAQHGLTQPLHIQYLYYLENLAQGNLGVSFQYGRPVLPFLLNKTLNTLSITVPALFLAFTFGPFIGANFAWNRNESLDSYGTGLVLIAFAAPIFWTGMLAIMVFSFWLGWLPSSGMHSATYTETSLVGRFASLEFIRHAILPILIFGLWRLSQPTLIMRNNMIDVIGADFIKLKRAEGLDERRIMYRHGARNALLPLVHYMALAFGFAFGGSIILETVFSWPGVGRAMWTAVLASDYPVAQGAFMIISVAIILLNFLVDVLSVYVDPRVADTGVET</sequence>
<dbReference type="GO" id="GO:0005886">
    <property type="term" value="C:plasma membrane"/>
    <property type="evidence" value="ECO:0007669"/>
    <property type="project" value="UniProtKB-SubCell"/>
</dbReference>
<keyword evidence="2 7" id="KW-0813">Transport</keyword>
<evidence type="ECO:0000313" key="10">
    <source>
        <dbReference type="Proteomes" id="UP000826254"/>
    </source>
</evidence>
<gene>
    <name evidence="9" type="ORF">K6T50_17475</name>
</gene>
<dbReference type="InterPro" id="IPR000515">
    <property type="entry name" value="MetI-like"/>
</dbReference>
<feature type="transmembrane region" description="Helical" evidence="7">
    <location>
        <begin position="104"/>
        <end position="125"/>
    </location>
</feature>
<comment type="similarity">
    <text evidence="7">Belongs to the binding-protein-dependent transport system permease family.</text>
</comment>
<dbReference type="GO" id="GO:0055085">
    <property type="term" value="P:transmembrane transport"/>
    <property type="evidence" value="ECO:0007669"/>
    <property type="project" value="InterPro"/>
</dbReference>
<feature type="transmembrane region" description="Helical" evidence="7">
    <location>
        <begin position="293"/>
        <end position="312"/>
    </location>
</feature>
<evidence type="ECO:0000259" key="8">
    <source>
        <dbReference type="PROSITE" id="PS50928"/>
    </source>
</evidence>
<geneLocation type="plasmid" evidence="9 10">
    <name>unnamed2</name>
</geneLocation>
<protein>
    <submittedName>
        <fullName evidence="9">ABC transporter permease</fullName>
    </submittedName>
</protein>
<evidence type="ECO:0000256" key="5">
    <source>
        <dbReference type="ARBA" id="ARBA00022989"/>
    </source>
</evidence>
<dbReference type="PROSITE" id="PS50928">
    <property type="entry name" value="ABC_TM1"/>
    <property type="match status" value="1"/>
</dbReference>
<feature type="transmembrane region" description="Helical" evidence="7">
    <location>
        <begin position="184"/>
        <end position="203"/>
    </location>
</feature>
<keyword evidence="5 7" id="KW-1133">Transmembrane helix</keyword>
<evidence type="ECO:0000256" key="1">
    <source>
        <dbReference type="ARBA" id="ARBA00004651"/>
    </source>
</evidence>
<dbReference type="GeneID" id="67179971"/>
<dbReference type="AlphaFoldDB" id="A0A8T8WJ83"/>
<name>A0A8T8WJ83_9EURY</name>
<dbReference type="Proteomes" id="UP000826254">
    <property type="component" value="Plasmid unnamed2"/>
</dbReference>
<feature type="transmembrane region" description="Helical" evidence="7">
    <location>
        <begin position="137"/>
        <end position="164"/>
    </location>
</feature>
<keyword evidence="10" id="KW-1185">Reference proteome</keyword>
<evidence type="ECO:0000256" key="7">
    <source>
        <dbReference type="RuleBase" id="RU363032"/>
    </source>
</evidence>
<keyword evidence="4 7" id="KW-0812">Transmembrane</keyword>
<organism evidence="9 10">
    <name type="scientific">Halobaculum magnesiiphilum</name>
    <dbReference type="NCBI Taxonomy" id="1017351"/>
    <lineage>
        <taxon>Archaea</taxon>
        <taxon>Methanobacteriati</taxon>
        <taxon>Methanobacteriota</taxon>
        <taxon>Stenosarchaea group</taxon>
        <taxon>Halobacteria</taxon>
        <taxon>Halobacteriales</taxon>
        <taxon>Haloferacaceae</taxon>
        <taxon>Halobaculum</taxon>
    </lineage>
</organism>